<dbReference type="Pfam" id="PF07730">
    <property type="entry name" value="HisKA_3"/>
    <property type="match status" value="1"/>
</dbReference>
<dbReference type="PANTHER" id="PTHR24421:SF10">
    <property type="entry name" value="NITRATE_NITRITE SENSOR PROTEIN NARQ"/>
    <property type="match status" value="1"/>
</dbReference>
<keyword evidence="6" id="KW-0418">Kinase</keyword>
<keyword evidence="3" id="KW-0597">Phosphoprotein</keyword>
<dbReference type="InterPro" id="IPR036890">
    <property type="entry name" value="HATPase_C_sf"/>
</dbReference>
<keyword evidence="11" id="KW-1185">Reference proteome</keyword>
<dbReference type="CDD" id="cd16917">
    <property type="entry name" value="HATPase_UhpB-NarQ-NarX-like"/>
    <property type="match status" value="1"/>
</dbReference>
<proteinExistence type="predicted"/>
<dbReference type="NCBIfam" id="TIGR00229">
    <property type="entry name" value="sensory_box"/>
    <property type="match status" value="1"/>
</dbReference>
<comment type="caution">
    <text evidence="10">The sequence shown here is derived from an EMBL/GenBank/DDBJ whole genome shotgun (WGS) entry which is preliminary data.</text>
</comment>
<dbReference type="CDD" id="cd00130">
    <property type="entry name" value="PAS"/>
    <property type="match status" value="1"/>
</dbReference>
<dbReference type="SMART" id="SM00387">
    <property type="entry name" value="HATPase_c"/>
    <property type="match status" value="1"/>
</dbReference>
<evidence type="ECO:0000256" key="3">
    <source>
        <dbReference type="ARBA" id="ARBA00022553"/>
    </source>
</evidence>
<evidence type="ECO:0000256" key="7">
    <source>
        <dbReference type="ARBA" id="ARBA00022840"/>
    </source>
</evidence>
<dbReference type="Gene3D" id="3.30.450.20">
    <property type="entry name" value="PAS domain"/>
    <property type="match status" value="1"/>
</dbReference>
<dbReference type="EMBL" id="CAJPVI010000045">
    <property type="protein sequence ID" value="CAG2158203.1"/>
    <property type="molecule type" value="Genomic_DNA"/>
</dbReference>
<dbReference type="Pfam" id="PF02518">
    <property type="entry name" value="HATPase_c"/>
    <property type="match status" value="1"/>
</dbReference>
<evidence type="ECO:0000256" key="4">
    <source>
        <dbReference type="ARBA" id="ARBA00022679"/>
    </source>
</evidence>
<evidence type="ECO:0000256" key="8">
    <source>
        <dbReference type="ARBA" id="ARBA00023012"/>
    </source>
</evidence>
<comment type="catalytic activity">
    <reaction evidence="1">
        <text>ATP + protein L-histidine = ADP + protein N-phospho-L-histidine.</text>
        <dbReference type="EC" id="2.7.13.3"/>
    </reaction>
</comment>
<keyword evidence="5" id="KW-0547">Nucleotide-binding</keyword>
<dbReference type="InterPro" id="IPR000014">
    <property type="entry name" value="PAS"/>
</dbReference>
<dbReference type="Gene3D" id="1.20.5.1930">
    <property type="match status" value="1"/>
</dbReference>
<dbReference type="SUPFAM" id="SSF55785">
    <property type="entry name" value="PYP-like sensor domain (PAS domain)"/>
    <property type="match status" value="1"/>
</dbReference>
<dbReference type="InterPro" id="IPR011712">
    <property type="entry name" value="Sig_transdc_His_kin_sub3_dim/P"/>
</dbReference>
<dbReference type="Pfam" id="PF08448">
    <property type="entry name" value="PAS_4"/>
    <property type="match status" value="1"/>
</dbReference>
<dbReference type="InterPro" id="IPR035965">
    <property type="entry name" value="PAS-like_dom_sf"/>
</dbReference>
<name>A0ABM8TQM6_9BURK</name>
<dbReference type="RefSeq" id="WP_211956732.1">
    <property type="nucleotide sequence ID" value="NZ_CAJPVI010000045.1"/>
</dbReference>
<reference evidence="10 11" key="1">
    <citation type="submission" date="2021-03" db="EMBL/GenBank/DDBJ databases">
        <authorList>
            <person name="Peeters C."/>
        </authorList>
    </citation>
    <scope>NUCLEOTIDE SEQUENCE [LARGE SCALE GENOMIC DNA]</scope>
    <source>
        <strain evidence="10 11">LMG 26411</strain>
    </source>
</reference>
<evidence type="ECO:0000256" key="1">
    <source>
        <dbReference type="ARBA" id="ARBA00000085"/>
    </source>
</evidence>
<evidence type="ECO:0000259" key="9">
    <source>
        <dbReference type="SMART" id="SM00387"/>
    </source>
</evidence>
<dbReference type="Proteomes" id="UP000672657">
    <property type="component" value="Unassembled WGS sequence"/>
</dbReference>
<protein>
    <recommendedName>
        <fullName evidence="2">histidine kinase</fullName>
        <ecNumber evidence="2">2.7.13.3</ecNumber>
    </recommendedName>
</protein>
<keyword evidence="7" id="KW-0067">ATP-binding</keyword>
<dbReference type="InterPro" id="IPR013656">
    <property type="entry name" value="PAS_4"/>
</dbReference>
<dbReference type="Gene3D" id="3.30.565.10">
    <property type="entry name" value="Histidine kinase-like ATPase, C-terminal domain"/>
    <property type="match status" value="1"/>
</dbReference>
<accession>A0ABM8TQM6</accession>
<evidence type="ECO:0000256" key="2">
    <source>
        <dbReference type="ARBA" id="ARBA00012438"/>
    </source>
</evidence>
<evidence type="ECO:0000313" key="10">
    <source>
        <dbReference type="EMBL" id="CAG2158203.1"/>
    </source>
</evidence>
<dbReference type="EC" id="2.7.13.3" evidence="2"/>
<keyword evidence="4" id="KW-0808">Transferase</keyword>
<evidence type="ECO:0000313" key="11">
    <source>
        <dbReference type="Proteomes" id="UP000672657"/>
    </source>
</evidence>
<dbReference type="PANTHER" id="PTHR24421">
    <property type="entry name" value="NITRATE/NITRITE SENSOR PROTEIN NARX-RELATED"/>
    <property type="match status" value="1"/>
</dbReference>
<sequence>MDEMEEFLNDYEIPFKGIVEQSVAGIYILQDGRLQYVNETFAAMCHVPRSLMTGELVANLAAPHQVDALMEQYHRRIRGERPGPFVLHTKRPDGSRGYVEIHGNTVQYRGKPAIVGVGLDVTDRIQKQEELSKSRTQLRELMMRLNSVRERERSTVAQELHDVVGGMLTTIKFDISRLGRRLERQERGEDPLPANAGTAKETTQQLLDLVQESIEAVRRIAEGLRPGALDHLGLQDALAQDLNQFEARYGIACSFDCDRAPLPISESRELGLYRIFQEAMTNIARHANASAVDVTLKWNASVIALDVVDNGVGIASVRSKGAHLGLLGMRERARDLKGTAEIGPGRAGGVRVSVRIPTTVVDDTPMELE</sequence>
<gene>
    <name evidence="10" type="ORF">LMG26411_05879</name>
</gene>
<organism evidence="10 11">
    <name type="scientific">Cupriavidus numazuensis</name>
    <dbReference type="NCBI Taxonomy" id="221992"/>
    <lineage>
        <taxon>Bacteria</taxon>
        <taxon>Pseudomonadati</taxon>
        <taxon>Pseudomonadota</taxon>
        <taxon>Betaproteobacteria</taxon>
        <taxon>Burkholderiales</taxon>
        <taxon>Burkholderiaceae</taxon>
        <taxon>Cupriavidus</taxon>
    </lineage>
</organism>
<dbReference type="InterPro" id="IPR003594">
    <property type="entry name" value="HATPase_dom"/>
</dbReference>
<feature type="domain" description="Histidine kinase/HSP90-like ATPase" evidence="9">
    <location>
        <begin position="267"/>
        <end position="360"/>
    </location>
</feature>
<keyword evidence="8" id="KW-0902">Two-component regulatory system</keyword>
<evidence type="ECO:0000256" key="5">
    <source>
        <dbReference type="ARBA" id="ARBA00022741"/>
    </source>
</evidence>
<dbReference type="InterPro" id="IPR050482">
    <property type="entry name" value="Sensor_HK_TwoCompSys"/>
</dbReference>
<dbReference type="SUPFAM" id="SSF55874">
    <property type="entry name" value="ATPase domain of HSP90 chaperone/DNA topoisomerase II/histidine kinase"/>
    <property type="match status" value="1"/>
</dbReference>
<evidence type="ECO:0000256" key="6">
    <source>
        <dbReference type="ARBA" id="ARBA00022777"/>
    </source>
</evidence>